<dbReference type="KEGG" id="qsa:O6P43_025296"/>
<feature type="region of interest" description="Disordered" evidence="1">
    <location>
        <begin position="200"/>
        <end position="232"/>
    </location>
</feature>
<feature type="region of interest" description="Disordered" evidence="1">
    <location>
        <begin position="244"/>
        <end position="269"/>
    </location>
</feature>
<dbReference type="Proteomes" id="UP001163823">
    <property type="component" value="Chromosome 10"/>
</dbReference>
<proteinExistence type="predicted"/>
<reference evidence="2" key="1">
    <citation type="journal article" date="2023" name="Science">
        <title>Elucidation of the pathway for biosynthesis of saponin adjuvants from the soapbark tree.</title>
        <authorList>
            <person name="Reed J."/>
            <person name="Orme A."/>
            <person name="El-Demerdash A."/>
            <person name="Owen C."/>
            <person name="Martin L.B.B."/>
            <person name="Misra R.C."/>
            <person name="Kikuchi S."/>
            <person name="Rejzek M."/>
            <person name="Martin A.C."/>
            <person name="Harkess A."/>
            <person name="Leebens-Mack J."/>
            <person name="Louveau T."/>
            <person name="Stephenson M.J."/>
            <person name="Osbourn A."/>
        </authorList>
    </citation>
    <scope>NUCLEOTIDE SEQUENCE</scope>
    <source>
        <strain evidence="2">S10</strain>
    </source>
</reference>
<dbReference type="EMBL" id="JARAOO010000010">
    <property type="protein sequence ID" value="KAJ7953616.1"/>
    <property type="molecule type" value="Genomic_DNA"/>
</dbReference>
<keyword evidence="3" id="KW-1185">Reference proteome</keyword>
<feature type="compositionally biased region" description="Basic and acidic residues" evidence="1">
    <location>
        <begin position="214"/>
        <end position="224"/>
    </location>
</feature>
<dbReference type="InterPro" id="IPR012442">
    <property type="entry name" value="DUF1645_plant"/>
</dbReference>
<dbReference type="PANTHER" id="PTHR33095:SF114">
    <property type="entry name" value="DUF1645 FAMILY PROTEIN"/>
    <property type="match status" value="1"/>
</dbReference>
<accession>A0AAD7L8J9</accession>
<feature type="compositionally biased region" description="Polar residues" evidence="1">
    <location>
        <begin position="200"/>
        <end position="213"/>
    </location>
</feature>
<feature type="compositionally biased region" description="Basic and acidic residues" evidence="1">
    <location>
        <begin position="251"/>
        <end position="269"/>
    </location>
</feature>
<name>A0AAD7L8J9_QUISA</name>
<evidence type="ECO:0000313" key="2">
    <source>
        <dbReference type="EMBL" id="KAJ7953616.1"/>
    </source>
</evidence>
<dbReference type="AlphaFoldDB" id="A0AAD7L8J9"/>
<evidence type="ECO:0000313" key="3">
    <source>
        <dbReference type="Proteomes" id="UP001163823"/>
    </source>
</evidence>
<protein>
    <submittedName>
        <fullName evidence="2">DUF1645 family protein</fullName>
    </submittedName>
</protein>
<sequence>MQTGSFIPLGENPEIYSKISQDLKGKLKIEENGILEIEGFDGKLKAKEEEGGEVEEEEEEEEEFSFVCTNSDGLQIPVDDVLQNDQICPVFPIFGRDIIFDDGEDGDWKLGKDASSPRLRLFVEEKENQSSSASESDELEALPEGTYCEWSRKAAVETSPEVCKKSNSTGHSKLWKLRDLVHRSHSDGKDAFVFLNPSAARSSTTTKPSNSAKANRDEKVKEKAVNSSSGGAEKVVIRKVKAKGSKTASSAHEKHYVMSRAKKEGDKRKSYLPYRQDLVGFFTNVSGLSKNVHPF</sequence>
<dbReference type="PANTHER" id="PTHR33095">
    <property type="entry name" value="OS07G0619500 PROTEIN"/>
    <property type="match status" value="1"/>
</dbReference>
<organism evidence="2 3">
    <name type="scientific">Quillaja saponaria</name>
    <name type="common">Soap bark tree</name>
    <dbReference type="NCBI Taxonomy" id="32244"/>
    <lineage>
        <taxon>Eukaryota</taxon>
        <taxon>Viridiplantae</taxon>
        <taxon>Streptophyta</taxon>
        <taxon>Embryophyta</taxon>
        <taxon>Tracheophyta</taxon>
        <taxon>Spermatophyta</taxon>
        <taxon>Magnoliopsida</taxon>
        <taxon>eudicotyledons</taxon>
        <taxon>Gunneridae</taxon>
        <taxon>Pentapetalae</taxon>
        <taxon>rosids</taxon>
        <taxon>fabids</taxon>
        <taxon>Fabales</taxon>
        <taxon>Quillajaceae</taxon>
        <taxon>Quillaja</taxon>
    </lineage>
</organism>
<gene>
    <name evidence="2" type="ORF">O6P43_025296</name>
</gene>
<comment type="caution">
    <text evidence="2">The sequence shown here is derived from an EMBL/GenBank/DDBJ whole genome shotgun (WGS) entry which is preliminary data.</text>
</comment>
<evidence type="ECO:0000256" key="1">
    <source>
        <dbReference type="SAM" id="MobiDB-lite"/>
    </source>
</evidence>
<dbReference type="Pfam" id="PF07816">
    <property type="entry name" value="DUF1645"/>
    <property type="match status" value="1"/>
</dbReference>